<evidence type="ECO:0000313" key="1">
    <source>
        <dbReference type="EMBL" id="VDL60594.1"/>
    </source>
</evidence>
<reference evidence="1 2" key="2">
    <citation type="submission" date="2018-11" db="EMBL/GenBank/DDBJ databases">
        <authorList>
            <consortium name="Pathogen Informatics"/>
        </authorList>
    </citation>
    <scope>NUCLEOTIDE SEQUENCE [LARGE SCALE GENOMIC DNA]</scope>
</reference>
<dbReference type="Proteomes" id="UP000274504">
    <property type="component" value="Unassembled WGS sequence"/>
</dbReference>
<reference evidence="3" key="1">
    <citation type="submission" date="2017-02" db="UniProtKB">
        <authorList>
            <consortium name="WormBaseParasite"/>
        </authorList>
    </citation>
    <scope>IDENTIFICATION</scope>
</reference>
<accession>A0A0R3SSK0</accession>
<evidence type="ECO:0000313" key="3">
    <source>
        <dbReference type="WBParaSite" id="HDID_0000827801-mRNA-1"/>
    </source>
</evidence>
<dbReference type="AlphaFoldDB" id="A0A0R3SSK0"/>
<dbReference type="OrthoDB" id="248923at2759"/>
<proteinExistence type="predicted"/>
<sequence length="565" mass="64317">MVNLLICGFNKEAKNEEIMTSVRSSGEIPIDILEDIQRIYPEPLIELVKRMIILDQNERIGITEREYLHNGSLVANGINQAWQVAYKVTQLMLVLADATKVHFRRSGDEEQAVGHMDFCYGKNLLPPKFRSKLIIIEGMRSIRTHAVTYILINIPFGKGLAEVLRYLGDQIEHENCVEGVLAWIAQTQCQNGASTNPFLPLLIWKVILVHDENPAIFQYGLEILIHCTSVGEMQIQTPVQVSSNAENPSSQEICDVIINNSIYWNENTLSLISKLAKRHSEHLQVHERVLALLEAIFCPLEVNNLTREAQLSYWSKYGPIYRSICKMIYPELIIKGLMKVHDGFADILRIALAIMWKLCIDEENSRKFIEMGAFKLVCDIMFYWPKHPEVVNQGALSLAALSSSRWLTEDTLMQYDIPTLLLNSIDTFCLYDEVCYNLFYAINSIINRSAEQVLRFVHPNTIIKEQNLIALISKAYSTHHDNDRIIGILVKLLGTIMTNDAILEAIFSVIPTLKAFLTEIYSRFQNCRGLGAAARQILNRIPGAYDVVMDTVEPQILDEFKMLSI</sequence>
<dbReference type="Gene3D" id="1.25.10.10">
    <property type="entry name" value="Leucine-rich Repeat Variant"/>
    <property type="match status" value="1"/>
</dbReference>
<dbReference type="InterPro" id="IPR011989">
    <property type="entry name" value="ARM-like"/>
</dbReference>
<organism evidence="3">
    <name type="scientific">Hymenolepis diminuta</name>
    <name type="common">Rat tapeworm</name>
    <dbReference type="NCBI Taxonomy" id="6216"/>
    <lineage>
        <taxon>Eukaryota</taxon>
        <taxon>Metazoa</taxon>
        <taxon>Spiralia</taxon>
        <taxon>Lophotrochozoa</taxon>
        <taxon>Platyhelminthes</taxon>
        <taxon>Cestoda</taxon>
        <taxon>Eucestoda</taxon>
        <taxon>Cyclophyllidea</taxon>
        <taxon>Hymenolepididae</taxon>
        <taxon>Hymenolepis</taxon>
    </lineage>
</organism>
<name>A0A0R3SSK0_HYMDI</name>
<dbReference type="WBParaSite" id="HDID_0000827801-mRNA-1">
    <property type="protein sequence ID" value="HDID_0000827801-mRNA-1"/>
    <property type="gene ID" value="HDID_0000827801"/>
</dbReference>
<dbReference type="STRING" id="6216.A0A0R3SSK0"/>
<evidence type="ECO:0000313" key="2">
    <source>
        <dbReference type="Proteomes" id="UP000274504"/>
    </source>
</evidence>
<protein>
    <submittedName>
        <fullName evidence="3">Importin N-terminal domain-containing protein</fullName>
    </submittedName>
</protein>
<dbReference type="InterPro" id="IPR016024">
    <property type="entry name" value="ARM-type_fold"/>
</dbReference>
<gene>
    <name evidence="1" type="ORF">HDID_LOCUS8276</name>
</gene>
<dbReference type="EMBL" id="UYSG01011055">
    <property type="protein sequence ID" value="VDL60594.1"/>
    <property type="molecule type" value="Genomic_DNA"/>
</dbReference>
<dbReference type="SUPFAM" id="SSF48371">
    <property type="entry name" value="ARM repeat"/>
    <property type="match status" value="1"/>
</dbReference>